<feature type="compositionally biased region" description="Acidic residues" evidence="10">
    <location>
        <begin position="2493"/>
        <end position="2512"/>
    </location>
</feature>
<feature type="domain" description="Carrier" evidence="11">
    <location>
        <begin position="2342"/>
        <end position="2417"/>
    </location>
</feature>
<dbReference type="GO" id="GO:0016874">
    <property type="term" value="F:ligase activity"/>
    <property type="evidence" value="ECO:0007669"/>
    <property type="project" value="UniProtKB-KW"/>
</dbReference>
<dbReference type="SMART" id="SM00826">
    <property type="entry name" value="PKS_DH"/>
    <property type="match status" value="1"/>
</dbReference>
<dbReference type="Pfam" id="PF00109">
    <property type="entry name" value="ketoacyl-synt"/>
    <property type="match status" value="1"/>
</dbReference>
<dbReference type="InterPro" id="IPR049551">
    <property type="entry name" value="PKS_DH_C"/>
</dbReference>
<evidence type="ECO:0000256" key="4">
    <source>
        <dbReference type="ARBA" id="ARBA00022603"/>
    </source>
</evidence>
<dbReference type="SMART" id="SM00822">
    <property type="entry name" value="PKS_KR"/>
    <property type="match status" value="1"/>
</dbReference>
<dbReference type="SUPFAM" id="SSF53335">
    <property type="entry name" value="S-adenosyl-L-methionine-dependent methyltransferases"/>
    <property type="match status" value="1"/>
</dbReference>
<dbReference type="PROSITE" id="PS50075">
    <property type="entry name" value="CARRIER"/>
    <property type="match status" value="2"/>
</dbReference>
<dbReference type="GO" id="GO:1901336">
    <property type="term" value="P:lactone biosynthetic process"/>
    <property type="evidence" value="ECO:0007669"/>
    <property type="project" value="UniProtKB-ARBA"/>
</dbReference>
<dbReference type="Gene3D" id="3.10.129.110">
    <property type="entry name" value="Polyketide synthase dehydratase"/>
    <property type="match status" value="1"/>
</dbReference>
<dbReference type="InterPro" id="IPR000873">
    <property type="entry name" value="AMP-dep_synth/lig_dom"/>
</dbReference>
<dbReference type="InterPro" id="IPR049900">
    <property type="entry name" value="PKS_mFAS_DH"/>
</dbReference>
<feature type="compositionally biased region" description="Acidic residues" evidence="10">
    <location>
        <begin position="2451"/>
        <end position="2470"/>
    </location>
</feature>
<dbReference type="InterPro" id="IPR020807">
    <property type="entry name" value="PKS_DH"/>
</dbReference>
<gene>
    <name evidence="14" type="ORF">N7449_008957</name>
</gene>
<dbReference type="PROSITE" id="PS52019">
    <property type="entry name" value="PKS_MFAS_DH"/>
    <property type="match status" value="1"/>
</dbReference>
<evidence type="ECO:0000313" key="14">
    <source>
        <dbReference type="EMBL" id="KAJ5192815.1"/>
    </source>
</evidence>
<dbReference type="SUPFAM" id="SSF53901">
    <property type="entry name" value="Thiolase-like"/>
    <property type="match status" value="1"/>
</dbReference>
<dbReference type="InterPro" id="IPR001242">
    <property type="entry name" value="Condensation_dom"/>
</dbReference>
<dbReference type="Gene3D" id="3.40.50.150">
    <property type="entry name" value="Vaccinia Virus protein VP39"/>
    <property type="match status" value="1"/>
</dbReference>
<feature type="domain" description="Carrier" evidence="11">
    <location>
        <begin position="3523"/>
        <end position="3603"/>
    </location>
</feature>
<evidence type="ECO:0000256" key="10">
    <source>
        <dbReference type="SAM" id="MobiDB-lite"/>
    </source>
</evidence>
<dbReference type="Pfam" id="PF22621">
    <property type="entry name" value="CurL-like_PKS_C"/>
    <property type="match status" value="1"/>
</dbReference>
<dbReference type="Pfam" id="PF00550">
    <property type="entry name" value="PP-binding"/>
    <property type="match status" value="2"/>
</dbReference>
<evidence type="ECO:0000256" key="6">
    <source>
        <dbReference type="ARBA" id="ARBA00022737"/>
    </source>
</evidence>
<dbReference type="Gene3D" id="3.30.559.10">
    <property type="entry name" value="Chloramphenicol acetyltransferase-like domain"/>
    <property type="match status" value="1"/>
</dbReference>
<evidence type="ECO:0000256" key="9">
    <source>
        <dbReference type="PROSITE-ProRule" id="PRU01363"/>
    </source>
</evidence>
<dbReference type="InterPro" id="IPR050091">
    <property type="entry name" value="PKS_NRPS_Biosynth_Enz"/>
</dbReference>
<feature type="domain" description="PKS/mFAS DH" evidence="13">
    <location>
        <begin position="938"/>
        <end position="1246"/>
    </location>
</feature>
<dbReference type="InterPro" id="IPR009081">
    <property type="entry name" value="PP-bd_ACP"/>
</dbReference>
<comment type="caution">
    <text evidence="14">The sequence shown here is derived from an EMBL/GenBank/DDBJ whole genome shotgun (WGS) entry which is preliminary data.</text>
</comment>
<dbReference type="Proteomes" id="UP001150942">
    <property type="component" value="Unassembled WGS sequence"/>
</dbReference>
<dbReference type="SMART" id="SM00827">
    <property type="entry name" value="PKS_AT"/>
    <property type="match status" value="1"/>
</dbReference>
<evidence type="ECO:0000256" key="7">
    <source>
        <dbReference type="ARBA" id="ARBA00023268"/>
    </source>
</evidence>
<keyword evidence="7" id="KW-0511">Multifunctional enzyme</keyword>
<dbReference type="Gene3D" id="3.40.366.10">
    <property type="entry name" value="Malonyl-Coenzyme A Acyl Carrier Protein, domain 2"/>
    <property type="match status" value="1"/>
</dbReference>
<dbReference type="CDD" id="cd00833">
    <property type="entry name" value="PKS"/>
    <property type="match status" value="1"/>
</dbReference>
<feature type="region of interest" description="Disordered" evidence="10">
    <location>
        <begin position="2426"/>
        <end position="2530"/>
    </location>
</feature>
<dbReference type="InterPro" id="IPR006162">
    <property type="entry name" value="Ppantetheine_attach_site"/>
</dbReference>
<dbReference type="GO" id="GO:0032259">
    <property type="term" value="P:methylation"/>
    <property type="evidence" value="ECO:0007669"/>
    <property type="project" value="UniProtKB-KW"/>
</dbReference>
<dbReference type="SMART" id="SM00823">
    <property type="entry name" value="PKS_PP"/>
    <property type="match status" value="2"/>
</dbReference>
<dbReference type="PANTHER" id="PTHR43775:SF20">
    <property type="entry name" value="HYBRID PKS-NRPS SYNTHETASE APDA"/>
    <property type="match status" value="1"/>
</dbReference>
<dbReference type="PROSITE" id="PS00012">
    <property type="entry name" value="PHOSPHOPANTETHEINE"/>
    <property type="match status" value="1"/>
</dbReference>
<dbReference type="InterPro" id="IPR045851">
    <property type="entry name" value="AMP-bd_C_sf"/>
</dbReference>
<dbReference type="CDD" id="cd19532">
    <property type="entry name" value="C_PKS-NRPS"/>
    <property type="match status" value="1"/>
</dbReference>
<organism evidence="14 15">
    <name type="scientific">Penicillium cf. viridicatum</name>
    <dbReference type="NCBI Taxonomy" id="2972119"/>
    <lineage>
        <taxon>Eukaryota</taxon>
        <taxon>Fungi</taxon>
        <taxon>Dikarya</taxon>
        <taxon>Ascomycota</taxon>
        <taxon>Pezizomycotina</taxon>
        <taxon>Eurotiomycetes</taxon>
        <taxon>Eurotiomycetidae</taxon>
        <taxon>Eurotiales</taxon>
        <taxon>Aspergillaceae</taxon>
        <taxon>Penicillium</taxon>
    </lineage>
</organism>
<evidence type="ECO:0000256" key="1">
    <source>
        <dbReference type="ARBA" id="ARBA00022450"/>
    </source>
</evidence>
<keyword evidence="15" id="KW-1185">Reference proteome</keyword>
<dbReference type="InterPro" id="IPR042104">
    <property type="entry name" value="PKS_dehydratase_sf"/>
</dbReference>
<evidence type="ECO:0000313" key="15">
    <source>
        <dbReference type="Proteomes" id="UP001150942"/>
    </source>
</evidence>
<feature type="active site" description="Proton acceptor; for dehydratase activity" evidence="9">
    <location>
        <position position="970"/>
    </location>
</feature>
<dbReference type="Pfam" id="PF14765">
    <property type="entry name" value="PS-DH"/>
    <property type="match status" value="1"/>
</dbReference>
<dbReference type="Pfam" id="PF21089">
    <property type="entry name" value="PKS_DH_N"/>
    <property type="match status" value="1"/>
</dbReference>
<reference evidence="14" key="1">
    <citation type="submission" date="2022-11" db="EMBL/GenBank/DDBJ databases">
        <authorList>
            <person name="Petersen C."/>
        </authorList>
    </citation>
    <scope>NUCLEOTIDE SEQUENCE</scope>
    <source>
        <strain evidence="14">IBT 20477</strain>
    </source>
</reference>
<dbReference type="InterPro" id="IPR036291">
    <property type="entry name" value="NAD(P)-bd_dom_sf"/>
</dbReference>
<dbReference type="Gene3D" id="3.30.70.3290">
    <property type="match status" value="1"/>
</dbReference>
<dbReference type="Gene3D" id="3.40.50.12780">
    <property type="entry name" value="N-terminal domain of ligase-like"/>
    <property type="match status" value="1"/>
</dbReference>
<dbReference type="SUPFAM" id="SSF56801">
    <property type="entry name" value="Acetyl-CoA synthetase-like"/>
    <property type="match status" value="1"/>
</dbReference>
<dbReference type="GO" id="GO:0009403">
    <property type="term" value="P:toxin biosynthetic process"/>
    <property type="evidence" value="ECO:0007669"/>
    <property type="project" value="UniProtKB-ARBA"/>
</dbReference>
<name>A0A9W9J9E4_9EURO</name>
<dbReference type="PROSITE" id="PS00606">
    <property type="entry name" value="KS3_1"/>
    <property type="match status" value="1"/>
</dbReference>
<dbReference type="InterPro" id="IPR049552">
    <property type="entry name" value="PKS_DH_N"/>
</dbReference>
<dbReference type="SMART" id="SM00825">
    <property type="entry name" value="PKS_KS"/>
    <property type="match status" value="1"/>
</dbReference>
<dbReference type="GO" id="GO:0031177">
    <property type="term" value="F:phosphopantetheine binding"/>
    <property type="evidence" value="ECO:0007669"/>
    <property type="project" value="InterPro"/>
</dbReference>
<accession>A0A9W9J9E4</accession>
<dbReference type="SUPFAM" id="SSF55048">
    <property type="entry name" value="Probable ACP-binding domain of malonyl-CoA ACP transacylase"/>
    <property type="match status" value="1"/>
</dbReference>
<dbReference type="Pfam" id="PF08659">
    <property type="entry name" value="KR"/>
    <property type="match status" value="1"/>
</dbReference>
<sequence length="3961" mass="432897">MSPSHNEPIAIVGNACRFPGDATSPSKLWELLKEPREVARPIDRFAASSFYHQNGHYHGASNVRDAYLLSEDPRYFDAQFFNIPPGEADSIDPQQRTVLETVYEAVESSGLVLEDLRGSDTAVYVGVMCDDYGNICYVDQEAVPTYAATGTARSILSNRVSFTFDWRGPSMTIDTACSSSLVAIHQAVQVLRSGNSNVAVAAGANLIFSPNMFIAESNLNMLSPTGKSQMWDANANGYARGEGIGAVIMKRLSDAIRDGDHIECVIRETGCNQDGHTPGITMPSHEAQTKLIRDTYRRAGLDLSKPEDRPQYFEAHGTGTKAGDGVESKAIYHAFFPEGQTTDESLWVGSIKTIIGHTEGTAGIAGIMKASLAIQNKTIPPNLHLKTLNPEIVPYYGKLQIAKSAQDWPVLPAGAVRRASINSFGFGGTNAHAIIEAYEPEVSPVQAEAAAAKAAIALPLSFSATSEKSLTNLIAKYLEYLTENPDADLTSLAFTLHDRRSTFAYRSHIAGQSVEEILPKLQNAVEEQQSGNSASIVRGTSAKKHLLGVFTGQGAQWATMGRELIRASKLAQDIIGELEQSLAELPASDRPSWSIMEQLMADPAQSRIAEGELSQPLCTAVQVVLVEVLKLAGITFDVVVGHSSGEIGAAYAAGFFNATDAIRIAFYRGRYAFMAKGPEGQKGGMLAVGTTLEDARELVELPAFEGRVSVAAYNSDASVTLSGDLDVIEEVKEVLDDERVFNRQLKVDTAYHSHHMIPCSAKYYEALDNCKVQILKPSGETKWYSSVYDGKLMEPCEELKHTYWVDNMVNIVLFATSLKSALNNAVPQPTQVIEVGPHAALKGPASNVIEEVVKAALPYTGTLARGQNDVNAVASTLGYLWAQFGRSSADWKGYSQVFSSSIPTILQELPSYPWNHDRLFWYEARKSRVNRLRQDPAHVLLGTRTDSINEREYRWRNYISSKEIPWLSGHSIQGQTLFPAAGFLVMAVEAARVVGRDQPIHAIELQNSQIHRALAVNEDKSIETLFTLSNVTSIQTGADTSTVTAHFACDACLQKGSDVFTSIASGKLIMSLGTPSSSALVEYPKEAVLGILDVDCEEFYAYLASIGYNYADLFRGITSMSRCCDLAQGEIITSTASQSGPMDEFLLHPSTLDVAFQAIFAAISYPGDGALWALHIPTTIRRVVINPVICPMNGGLDEKVRFSATSNRADDGTFSGSVDIFPVHSNHSLCQVEGMEDDRHMFGHTSRWLSTPDAEAVAKPVSITTEQEQEQQLLDRLALQELREMVASGNSEHIHLRNWAQGVLKVAGADASTEQNDSSSISIDEASAADLAVLKALGCGESGLLNKFYASAFGAAEARSSLIALVHQISRRYPHMSIMELSAGNGAATKPLLETLGALCSAYTVTDLTDEHFAALNREHGDDLFTQTLDLDQDLEEQGFSAASFDLIIAPAGLHNTQDRAQTIQKLRWLTRPGGFLFVQQITNASAAHVGLTVASLASQTEVPELSEYDALLQDAGFSGIDSVTPDSVSPFSVFVSQAVDAQINAIRAPLTAGNKTTIDQILLIGGRRFQTSRMINNIKNTLAQYCGNITSIQSMRELKSSLLASRPLVISLTELDEPFFQDLTDQKYKALQALFFRSRYIVWATRGANGDNPYANVMKGVVRCLLIEIPHLHCQMFNIEGKVKIDQHATVLAEQLLRLHIADGWKDKIPAYSALWTSERELMLADDKLHITRYDSEAELNDHYNVLRRRVVADVSIADRVVAITADKMFQQFRLNPQAPIGAEEAKVSVNVEKSLSTAFKVGDLGYFYLSIGTNKETSETVLALTDQHQSLLTVPACRLLAVNVAASERRTLLVSVGVTLLASALLEKSTASDRLVFHEAPTVLAELLREKARKTGAQVVFTTTDKEATGYWRHVHAYTPGRELSILVQNNTSLFVNFSPASEGSEVVNRLKAQLPFRARSRTLSDYLPSQSVLYSDTTEAQLAKALKDAHDKAVSEASSVAFGQVANTFVQQLAAGQTLSEPLTTMDWSDPTPFPANLTLAMDEVRFRSDRTYFLVGMTGSLGLSTCEFMMERGARHFALSSRRPNIDQRWLDKVETNFGASVKPYPLNITSRESLQGVYKEICATQPPIAGVANAALIMRDGLFMESNATTMSEALGPKIGGTVYLDELFANVALDFFILFSSLVYITGNIGQTSYAAGNGFMVSLAHQRRQRGQCASVMNLGGINGIGYITRTDHNILNRLDIMGYGIMSELDYKYFFAEAVMAGPPDSGRDPEVSAGLKFVNPKTDKNPPKWWEDPKFSHYVIDKSAGKVGDKGAEGALSTKAQLQDAVTDKDAFNIILTALQAMLHKKLDLPPSESVLSDVAIVEMGVDSLVAVDMRSWFSSEFDHDIPIIKILGGATLADLVEDTVVNLSLSIAPNLGGAAAAEEEPKVGAETPAEAVTAASSDDEPIFSDDDTPATTDIDDGSVTGKPTADEKVETDAATAAPSDDEPIFSDDDTPATTDIDDGSVTGKPTPDEKVETDAAPAAPAVVRPDFVRVEKMTHGCSRFCFLRQYLEDASCFNIIVRTRLTGQVDVARVQEAVRKVGARHEALRTAYYVDEEGEPRMGVMSDSKLRLEVSKITHESEAEKAHKEVSKYNFDIENGEVIRMQLLTVGPREHHLIFAVHHIAIDGFSFNLMIRDMNMFYQGKPVPHIASQFTDLAVQQRKDIESGRLQDDIVFWKNNYTTLPDPLPLFPFPGVGSRLPQTKYEHEEVEIVLDSAIVQKIRTLCRQNRCTTFHFFLATFRLFLTRWLEIDDLCIGIADANRKDIKTLATVGFLLNLIPLRFGGLTGKETFSTLLNAAKQTSYSALTHSALPFDLLLQELEVPRSSSHSPMFQVFLDYRQLALKTPPMLESQTEGESNFGATAYDVVLDVTDDAASDITIKWQTQKSLYNGCHTQAMIDSYMHLLHHCAKGPAGSIASAPLYRDEHVTAAIKAGRGPQFDSQWPETLSFKVDQVSDQFPNDIALRDGLGDSMTYKAMNRTLDQISEELVQAGIQPGDKVGVFQQPSAMWICSLLAIWRSGAVYVPLDPRNGLPRLAATCGVVEPRSVLCDSSTAADVAQLALPAGASTINVDQVRKANDSAARRPNLSKGDSSAIIVSSSGSTGVPKGIEVRHLSLLNLFEGDSLIWNLDRPNAVQQSAYSFDISLDQIFTSLVNGGNLYVASQAQRSDPQAMAELIANNQITYTMATPSEYSNWINYAAPTLSKATSWRRANVGGEGWNATLRDSFATLNLPNLKIQNCYGPAENSIWCTRQPIAYPAESTLIPAGPALPNYSFYIVDKQLNVVPTGVQGEILIGGAGTAVGYYKRTDLTNEKFIEDKNASSVHVAKGWNRAYRTGDKGYLMIDGTLVVLGRITGDTQIKLRGFRIELEDIEATIVRASNGVLSRVVANVRGEGQESYLVGFVEFADGYPIDQQKTYLAQLLNKVPLPQYMKPNMLTALDRIPLNSHGKVNRLAIATIPVQSQVDDAEISTEFTDTEKAIWELWQEMLPQSVMDGVVINSNHDFFQLGGNSLLTVRLQSRIREAFGIVVPLPKVIESSKLSALGALLDNLLANSGINWDLETALTDDMLQISPADASSTTRKNAQPLTVILTGASGFIGRHILERLIQDPKIGRVHCIAHRPLSDQLPHRQKFNAVVASSSKISVHEGDLNAPRLGLSETEFAALAQQADMIIHSGANRSFFSTYDQVQAINVQSTKELALMSAASLRHHRRVVPFHFLSGTEAATIEPASDGSQGYVASKWASERFLEKYADQLRLPVHVHRQLPVPEGREAQGEELDQILQEFVDVAAKMTELPNSTTWGGHYDLIPADRLSRDIVGHAFTALASTDNQISTDNVKQYSHLSSVRMDIAKVVERLGSLPEYAQSGRPKIPAHVWVGKAKIAGFRYQFSTMNMVLQDAEGNGLATLSR</sequence>
<dbReference type="Pfam" id="PF07993">
    <property type="entry name" value="NAD_binding_4"/>
    <property type="match status" value="1"/>
</dbReference>
<comment type="similarity">
    <text evidence="8">In the C-terminal section; belongs to the NRP synthetase family.</text>
</comment>
<dbReference type="InterPro" id="IPR020806">
    <property type="entry name" value="PKS_PP-bd"/>
</dbReference>
<dbReference type="InterPro" id="IPR036736">
    <property type="entry name" value="ACP-like_sf"/>
</dbReference>
<dbReference type="Gene3D" id="3.40.50.720">
    <property type="entry name" value="NAD(P)-binding Rossmann-like Domain"/>
    <property type="match status" value="2"/>
</dbReference>
<dbReference type="InterPro" id="IPR057326">
    <property type="entry name" value="KR_dom"/>
</dbReference>
<dbReference type="PANTHER" id="PTHR43775">
    <property type="entry name" value="FATTY ACID SYNTHASE"/>
    <property type="match status" value="1"/>
</dbReference>
<dbReference type="Pfam" id="PF00668">
    <property type="entry name" value="Condensation"/>
    <property type="match status" value="1"/>
</dbReference>
<dbReference type="InterPro" id="IPR014031">
    <property type="entry name" value="Ketoacyl_synth_C"/>
</dbReference>
<evidence type="ECO:0000256" key="5">
    <source>
        <dbReference type="ARBA" id="ARBA00022679"/>
    </source>
</evidence>
<dbReference type="InterPro" id="IPR014043">
    <property type="entry name" value="Acyl_transferase_dom"/>
</dbReference>
<dbReference type="GO" id="GO:0004312">
    <property type="term" value="F:fatty acid synthase activity"/>
    <property type="evidence" value="ECO:0007669"/>
    <property type="project" value="TreeGrafter"/>
</dbReference>
<feature type="region of interest" description="C-terminal hotdog fold" evidence="9">
    <location>
        <begin position="1091"/>
        <end position="1246"/>
    </location>
</feature>
<dbReference type="InterPro" id="IPR013217">
    <property type="entry name" value="Methyltransf_12"/>
</dbReference>
<feature type="domain" description="Ketosynthase family 3 (KS3)" evidence="12">
    <location>
        <begin position="6"/>
        <end position="437"/>
    </location>
</feature>
<dbReference type="GO" id="GO:0008168">
    <property type="term" value="F:methyltransferase activity"/>
    <property type="evidence" value="ECO:0007669"/>
    <property type="project" value="UniProtKB-KW"/>
</dbReference>
<dbReference type="InterPro" id="IPR016035">
    <property type="entry name" value="Acyl_Trfase/lysoPLipase"/>
</dbReference>
<dbReference type="EMBL" id="JAPQKQ010000006">
    <property type="protein sequence ID" value="KAJ5192815.1"/>
    <property type="molecule type" value="Genomic_DNA"/>
</dbReference>
<dbReference type="InterPro" id="IPR016039">
    <property type="entry name" value="Thiolase-like"/>
</dbReference>
<keyword evidence="6" id="KW-0677">Repeat</keyword>
<dbReference type="Pfam" id="PF00698">
    <property type="entry name" value="Acyl_transf_1"/>
    <property type="match status" value="1"/>
</dbReference>
<dbReference type="InterPro" id="IPR023213">
    <property type="entry name" value="CAT-like_dom_sf"/>
</dbReference>
<proteinExistence type="inferred from homology"/>
<dbReference type="InterPro" id="IPR018201">
    <property type="entry name" value="Ketoacyl_synth_AS"/>
</dbReference>
<feature type="region of interest" description="N-terminal hotdog fold" evidence="9">
    <location>
        <begin position="938"/>
        <end position="1075"/>
    </location>
</feature>
<dbReference type="OrthoDB" id="329835at2759"/>
<keyword evidence="5" id="KW-0808">Transferase</keyword>
<dbReference type="SUPFAM" id="SSF52151">
    <property type="entry name" value="FabD/lysophospholipase-like"/>
    <property type="match status" value="1"/>
</dbReference>
<dbReference type="InterPro" id="IPR016036">
    <property type="entry name" value="Malonyl_transacylase_ACP-bd"/>
</dbReference>
<dbReference type="Pfam" id="PF00501">
    <property type="entry name" value="AMP-binding"/>
    <property type="match status" value="1"/>
</dbReference>
<dbReference type="Pfam" id="PF02801">
    <property type="entry name" value="Ketoacyl-synt_C"/>
    <property type="match status" value="1"/>
</dbReference>
<evidence type="ECO:0000259" key="11">
    <source>
        <dbReference type="PROSITE" id="PS50075"/>
    </source>
</evidence>
<dbReference type="GO" id="GO:0030639">
    <property type="term" value="P:polyketide biosynthetic process"/>
    <property type="evidence" value="ECO:0007669"/>
    <property type="project" value="UniProtKB-ARBA"/>
</dbReference>
<dbReference type="PROSITE" id="PS52004">
    <property type="entry name" value="KS3_2"/>
    <property type="match status" value="1"/>
</dbReference>
<dbReference type="InterPro" id="IPR013968">
    <property type="entry name" value="PKS_KR"/>
</dbReference>
<evidence type="ECO:0000256" key="8">
    <source>
        <dbReference type="ARBA" id="ARBA00029443"/>
    </source>
</evidence>
<dbReference type="Pfam" id="PF08242">
    <property type="entry name" value="Methyltransf_12"/>
    <property type="match status" value="1"/>
</dbReference>
<protein>
    <submittedName>
        <fullName evidence="14">Uncharacterized protein</fullName>
    </submittedName>
</protein>
<dbReference type="Gene3D" id="3.30.300.30">
    <property type="match status" value="1"/>
</dbReference>
<dbReference type="InterPro" id="IPR014030">
    <property type="entry name" value="Ketoacyl_synth_N"/>
</dbReference>
<dbReference type="SUPFAM" id="SSF52777">
    <property type="entry name" value="CoA-dependent acyltransferases"/>
    <property type="match status" value="2"/>
</dbReference>
<dbReference type="InterPro" id="IPR029063">
    <property type="entry name" value="SAM-dependent_MTases_sf"/>
</dbReference>
<evidence type="ECO:0000256" key="2">
    <source>
        <dbReference type="ARBA" id="ARBA00022553"/>
    </source>
</evidence>
<keyword evidence="4" id="KW-0489">Methyltransferase</keyword>
<keyword evidence="2" id="KW-0597">Phosphoprotein</keyword>
<dbReference type="Gene3D" id="1.10.1200.10">
    <property type="entry name" value="ACP-like"/>
    <property type="match status" value="2"/>
</dbReference>
<dbReference type="Gene3D" id="3.40.47.10">
    <property type="match status" value="1"/>
</dbReference>
<dbReference type="Gene3D" id="3.30.559.30">
    <property type="entry name" value="Nonribosomal peptide synthetase, condensation domain"/>
    <property type="match status" value="1"/>
</dbReference>
<dbReference type="InterPro" id="IPR042099">
    <property type="entry name" value="ANL_N_sf"/>
</dbReference>
<dbReference type="GO" id="GO:0006633">
    <property type="term" value="P:fatty acid biosynthetic process"/>
    <property type="evidence" value="ECO:0007669"/>
    <property type="project" value="InterPro"/>
</dbReference>
<keyword evidence="3" id="KW-0436">Ligase</keyword>
<feature type="active site" description="Proton donor; for dehydratase activity" evidence="9">
    <location>
        <position position="1153"/>
    </location>
</feature>
<dbReference type="InterPro" id="IPR013120">
    <property type="entry name" value="FAR_NAD-bd"/>
</dbReference>
<dbReference type="InterPro" id="IPR020841">
    <property type="entry name" value="PKS_Beta-ketoAc_synthase_dom"/>
</dbReference>
<keyword evidence="1" id="KW-0596">Phosphopantetheine</keyword>
<dbReference type="CDD" id="cd05930">
    <property type="entry name" value="A_NRPS"/>
    <property type="match status" value="1"/>
</dbReference>
<dbReference type="InterPro" id="IPR001227">
    <property type="entry name" value="Ac_transferase_dom_sf"/>
</dbReference>
<reference evidence="14" key="2">
    <citation type="journal article" date="2023" name="IMA Fungus">
        <title>Comparative genomic study of the Penicillium genus elucidates a diverse pangenome and 15 lateral gene transfer events.</title>
        <authorList>
            <person name="Petersen C."/>
            <person name="Sorensen T."/>
            <person name="Nielsen M.R."/>
            <person name="Sondergaard T.E."/>
            <person name="Sorensen J.L."/>
            <person name="Fitzpatrick D.A."/>
            <person name="Frisvad J.C."/>
            <person name="Nielsen K.L."/>
        </authorList>
    </citation>
    <scope>NUCLEOTIDE SEQUENCE</scope>
    <source>
        <strain evidence="14">IBT 20477</strain>
    </source>
</reference>
<dbReference type="SUPFAM" id="SSF51735">
    <property type="entry name" value="NAD(P)-binding Rossmann-fold domains"/>
    <property type="match status" value="2"/>
</dbReference>
<evidence type="ECO:0000259" key="13">
    <source>
        <dbReference type="PROSITE" id="PS52019"/>
    </source>
</evidence>
<dbReference type="GO" id="GO:0004315">
    <property type="term" value="F:3-oxoacyl-[acyl-carrier-protein] synthase activity"/>
    <property type="evidence" value="ECO:0007669"/>
    <property type="project" value="InterPro"/>
</dbReference>
<evidence type="ECO:0000256" key="3">
    <source>
        <dbReference type="ARBA" id="ARBA00022598"/>
    </source>
</evidence>
<evidence type="ECO:0000259" key="12">
    <source>
        <dbReference type="PROSITE" id="PS52004"/>
    </source>
</evidence>
<dbReference type="SUPFAM" id="SSF47336">
    <property type="entry name" value="ACP-like"/>
    <property type="match status" value="2"/>
</dbReference>